<dbReference type="GO" id="GO:0000976">
    <property type="term" value="F:transcription cis-regulatory region binding"/>
    <property type="evidence" value="ECO:0007669"/>
    <property type="project" value="TreeGrafter"/>
</dbReference>
<keyword evidence="2" id="KW-0805">Transcription regulation</keyword>
<dbReference type="Gene3D" id="3.40.190.290">
    <property type="match status" value="1"/>
</dbReference>
<dbReference type="InterPro" id="IPR036388">
    <property type="entry name" value="WH-like_DNA-bd_sf"/>
</dbReference>
<dbReference type="InterPro" id="IPR000847">
    <property type="entry name" value="LysR_HTH_N"/>
</dbReference>
<comment type="caution">
    <text evidence="6">The sequence shown here is derived from an EMBL/GenBank/DDBJ whole genome shotgun (WGS) entry which is preliminary data.</text>
</comment>
<dbReference type="GO" id="GO:0003700">
    <property type="term" value="F:DNA-binding transcription factor activity"/>
    <property type="evidence" value="ECO:0007669"/>
    <property type="project" value="InterPro"/>
</dbReference>
<evidence type="ECO:0000256" key="1">
    <source>
        <dbReference type="ARBA" id="ARBA00009437"/>
    </source>
</evidence>
<evidence type="ECO:0000313" key="7">
    <source>
        <dbReference type="Proteomes" id="UP000824202"/>
    </source>
</evidence>
<dbReference type="InterPro" id="IPR036390">
    <property type="entry name" value="WH_DNA-bd_sf"/>
</dbReference>
<sequence length="295" mass="34084">MLDHKYHIFYRLAQNPNTTQIAEEMHLSQPAISKNIQEMEKELGITLFHREKGRLRLTDNGTYLYAELVPVIKKEREILFHLGQMRDNFKGTIHIGASTTLSQYILPEILARFTNRYPDININFISGNTRQIEQDILNDSLHLAFIEGTPSQTTIRYIPYLQDEIVLVCAEKSKIPETLTQEQLSDYPFIFREKGSGTYDVIKKQLEKAGTSISQLNVQLILGTTEGIKQYLYNSNALAFLSVYSIRHELAARRLRIIDIDGLTITRTLYAIHRQGEPDPYARLFLDFTLNHLPR</sequence>
<dbReference type="Proteomes" id="UP000824202">
    <property type="component" value="Unassembled WGS sequence"/>
</dbReference>
<proteinExistence type="inferred from homology"/>
<feature type="domain" description="HTH lysR-type" evidence="5">
    <location>
        <begin position="1"/>
        <end position="58"/>
    </location>
</feature>
<dbReference type="PANTHER" id="PTHR30126">
    <property type="entry name" value="HTH-TYPE TRANSCRIPTIONAL REGULATOR"/>
    <property type="match status" value="1"/>
</dbReference>
<dbReference type="SUPFAM" id="SSF53850">
    <property type="entry name" value="Periplasmic binding protein-like II"/>
    <property type="match status" value="1"/>
</dbReference>
<dbReference type="AlphaFoldDB" id="A0A9D1V1F6"/>
<dbReference type="SUPFAM" id="SSF46785">
    <property type="entry name" value="Winged helix' DNA-binding domain"/>
    <property type="match status" value="1"/>
</dbReference>
<reference evidence="6" key="2">
    <citation type="submission" date="2021-04" db="EMBL/GenBank/DDBJ databases">
        <authorList>
            <person name="Gilroy R."/>
        </authorList>
    </citation>
    <scope>NUCLEOTIDE SEQUENCE</scope>
    <source>
        <strain evidence="6">23274</strain>
    </source>
</reference>
<keyword evidence="4" id="KW-0804">Transcription</keyword>
<dbReference type="Pfam" id="PF03466">
    <property type="entry name" value="LysR_substrate"/>
    <property type="match status" value="1"/>
</dbReference>
<dbReference type="InterPro" id="IPR005119">
    <property type="entry name" value="LysR_subst-bd"/>
</dbReference>
<evidence type="ECO:0000256" key="2">
    <source>
        <dbReference type="ARBA" id="ARBA00023015"/>
    </source>
</evidence>
<evidence type="ECO:0000259" key="5">
    <source>
        <dbReference type="PROSITE" id="PS50931"/>
    </source>
</evidence>
<evidence type="ECO:0000256" key="4">
    <source>
        <dbReference type="ARBA" id="ARBA00023163"/>
    </source>
</evidence>
<protein>
    <submittedName>
        <fullName evidence="6">LysR family transcriptional regulator</fullName>
    </submittedName>
</protein>
<dbReference type="EMBL" id="DXFT01000184">
    <property type="protein sequence ID" value="HIX04312.1"/>
    <property type="molecule type" value="Genomic_DNA"/>
</dbReference>
<keyword evidence="3" id="KW-0238">DNA-binding</keyword>
<dbReference type="Gene3D" id="1.10.10.10">
    <property type="entry name" value="Winged helix-like DNA-binding domain superfamily/Winged helix DNA-binding domain"/>
    <property type="match status" value="1"/>
</dbReference>
<evidence type="ECO:0000313" key="6">
    <source>
        <dbReference type="EMBL" id="HIX04312.1"/>
    </source>
</evidence>
<gene>
    <name evidence="6" type="ORF">H9863_09415</name>
</gene>
<dbReference type="PRINTS" id="PR00039">
    <property type="entry name" value="HTHLYSR"/>
</dbReference>
<dbReference type="PROSITE" id="PS50931">
    <property type="entry name" value="HTH_LYSR"/>
    <property type="match status" value="1"/>
</dbReference>
<accession>A0A9D1V1F6</accession>
<dbReference type="PANTHER" id="PTHR30126:SF39">
    <property type="entry name" value="HTH-TYPE TRANSCRIPTIONAL REGULATOR CYSL"/>
    <property type="match status" value="1"/>
</dbReference>
<name>A0A9D1V1F6_9BACT</name>
<comment type="similarity">
    <text evidence="1">Belongs to the LysR transcriptional regulatory family.</text>
</comment>
<dbReference type="Pfam" id="PF00126">
    <property type="entry name" value="HTH_1"/>
    <property type="match status" value="1"/>
</dbReference>
<reference evidence="6" key="1">
    <citation type="journal article" date="2021" name="PeerJ">
        <title>Extensive microbial diversity within the chicken gut microbiome revealed by metagenomics and culture.</title>
        <authorList>
            <person name="Gilroy R."/>
            <person name="Ravi A."/>
            <person name="Getino M."/>
            <person name="Pursley I."/>
            <person name="Horton D.L."/>
            <person name="Alikhan N.F."/>
            <person name="Baker D."/>
            <person name="Gharbi K."/>
            <person name="Hall N."/>
            <person name="Watson M."/>
            <person name="Adriaenssens E.M."/>
            <person name="Foster-Nyarko E."/>
            <person name="Jarju S."/>
            <person name="Secka A."/>
            <person name="Antonio M."/>
            <person name="Oren A."/>
            <person name="Chaudhuri R.R."/>
            <person name="La Ragione R."/>
            <person name="Hildebrand F."/>
            <person name="Pallen M.J."/>
        </authorList>
    </citation>
    <scope>NUCLEOTIDE SEQUENCE</scope>
    <source>
        <strain evidence="6">23274</strain>
    </source>
</reference>
<evidence type="ECO:0000256" key="3">
    <source>
        <dbReference type="ARBA" id="ARBA00023125"/>
    </source>
</evidence>
<organism evidence="6 7">
    <name type="scientific">Candidatus Odoribacter faecigallinarum</name>
    <dbReference type="NCBI Taxonomy" id="2838706"/>
    <lineage>
        <taxon>Bacteria</taxon>
        <taxon>Pseudomonadati</taxon>
        <taxon>Bacteroidota</taxon>
        <taxon>Bacteroidia</taxon>
        <taxon>Bacteroidales</taxon>
        <taxon>Odoribacteraceae</taxon>
        <taxon>Odoribacter</taxon>
    </lineage>
</organism>